<evidence type="ECO:0000313" key="2">
    <source>
        <dbReference type="Proteomes" id="UP001075387"/>
    </source>
</evidence>
<evidence type="ECO:0000313" key="1">
    <source>
        <dbReference type="EMBL" id="MCY8510334.1"/>
    </source>
</evidence>
<dbReference type="AlphaFoldDB" id="A0AAP3CSU6"/>
<dbReference type="EMBL" id="JALAQA010000006">
    <property type="protein sequence ID" value="MCY8510334.1"/>
    <property type="molecule type" value="Genomic_DNA"/>
</dbReference>
<reference evidence="1" key="1">
    <citation type="submission" date="2022-02" db="EMBL/GenBank/DDBJ databases">
        <title>Crop Bioprotection Bacillus Genome Sequencing.</title>
        <authorList>
            <person name="Dunlap C."/>
        </authorList>
    </citation>
    <scope>NUCLEOTIDE SEQUENCE</scope>
    <source>
        <strain evidence="1">CK3O2B-54A</strain>
    </source>
</reference>
<dbReference type="RefSeq" id="WP_268446500.1">
    <property type="nucleotide sequence ID" value="NZ_JALANC010000005.1"/>
</dbReference>
<proteinExistence type="predicted"/>
<dbReference type="Proteomes" id="UP001075387">
    <property type="component" value="Unassembled WGS sequence"/>
</dbReference>
<name>A0AAP3CSU6_BACMO</name>
<gene>
    <name evidence="1" type="ORF">MOD07_12315</name>
</gene>
<sequence>MLVKESISIDSFSLYLTKKTSSLLQGKHRLLVAIKAAKIDILIGFLFDSAFPGKPFKSVGGTIYLDNWVFFLSYESIPILSPVFNREKGTKGWFLATSQEMPRVIFREDGIQLTSGFQQSKTRSVLRVLKKHKVKNKVKMQIKHGLYDENFVF</sequence>
<protein>
    <submittedName>
        <fullName evidence="1">Uncharacterized protein</fullName>
    </submittedName>
</protein>
<organism evidence="1 2">
    <name type="scientific">Bacillus mojavensis</name>
    <dbReference type="NCBI Taxonomy" id="72360"/>
    <lineage>
        <taxon>Bacteria</taxon>
        <taxon>Bacillati</taxon>
        <taxon>Bacillota</taxon>
        <taxon>Bacilli</taxon>
        <taxon>Bacillales</taxon>
        <taxon>Bacillaceae</taxon>
        <taxon>Bacillus</taxon>
    </lineage>
</organism>
<comment type="caution">
    <text evidence="1">The sequence shown here is derived from an EMBL/GenBank/DDBJ whole genome shotgun (WGS) entry which is preliminary data.</text>
</comment>
<accession>A0AAP3CSU6</accession>